<feature type="compositionally biased region" description="Acidic residues" evidence="1">
    <location>
        <begin position="25"/>
        <end position="34"/>
    </location>
</feature>
<dbReference type="AlphaFoldDB" id="A0AAD9R8H1"/>
<reference evidence="2" key="2">
    <citation type="journal article" date="2023" name="Commun. Biol.">
        <title>Intrasexual cuticular hydrocarbon dimorphism in a wasp sheds light on hydrocarbon biosynthesis genes in Hymenoptera.</title>
        <authorList>
            <person name="Moris V.C."/>
            <person name="Podsiadlowski L."/>
            <person name="Martin S."/>
            <person name="Oeyen J.P."/>
            <person name="Donath A."/>
            <person name="Petersen M."/>
            <person name="Wilbrandt J."/>
            <person name="Misof B."/>
            <person name="Liedtke D."/>
            <person name="Thamm M."/>
            <person name="Scheiner R."/>
            <person name="Schmitt T."/>
            <person name="Niehuis O."/>
        </authorList>
    </citation>
    <scope>NUCLEOTIDE SEQUENCE</scope>
    <source>
        <strain evidence="2">GBR_01_08_01A</strain>
    </source>
</reference>
<proteinExistence type="predicted"/>
<dbReference type="EMBL" id="JAIFRP010004521">
    <property type="protein sequence ID" value="KAK2575069.1"/>
    <property type="molecule type" value="Genomic_DNA"/>
</dbReference>
<accession>A0AAD9R8H1</accession>
<evidence type="ECO:0000313" key="3">
    <source>
        <dbReference type="Proteomes" id="UP001258017"/>
    </source>
</evidence>
<evidence type="ECO:0000313" key="2">
    <source>
        <dbReference type="EMBL" id="KAK2575069.1"/>
    </source>
</evidence>
<protein>
    <submittedName>
        <fullName evidence="2">Uncharacterized protein</fullName>
    </submittedName>
</protein>
<reference evidence="2" key="1">
    <citation type="submission" date="2021-08" db="EMBL/GenBank/DDBJ databases">
        <authorList>
            <person name="Misof B."/>
            <person name="Oliver O."/>
            <person name="Podsiadlowski L."/>
            <person name="Donath A."/>
            <person name="Peters R."/>
            <person name="Mayer C."/>
            <person name="Rust J."/>
            <person name="Gunkel S."/>
            <person name="Lesny P."/>
            <person name="Martin S."/>
            <person name="Oeyen J.P."/>
            <person name="Petersen M."/>
            <person name="Panagiotis P."/>
            <person name="Wilbrandt J."/>
            <person name="Tanja T."/>
        </authorList>
    </citation>
    <scope>NUCLEOTIDE SEQUENCE</scope>
    <source>
        <strain evidence="2">GBR_01_08_01A</strain>
        <tissue evidence="2">Thorax + abdomen</tissue>
    </source>
</reference>
<keyword evidence="3" id="KW-1185">Reference proteome</keyword>
<feature type="region of interest" description="Disordered" evidence="1">
    <location>
        <begin position="51"/>
        <end position="80"/>
    </location>
</feature>
<organism evidence="2 3">
    <name type="scientific">Odynerus spinipes</name>
    <dbReference type="NCBI Taxonomy" id="1348599"/>
    <lineage>
        <taxon>Eukaryota</taxon>
        <taxon>Metazoa</taxon>
        <taxon>Ecdysozoa</taxon>
        <taxon>Arthropoda</taxon>
        <taxon>Hexapoda</taxon>
        <taxon>Insecta</taxon>
        <taxon>Pterygota</taxon>
        <taxon>Neoptera</taxon>
        <taxon>Endopterygota</taxon>
        <taxon>Hymenoptera</taxon>
        <taxon>Apocrita</taxon>
        <taxon>Aculeata</taxon>
        <taxon>Vespoidea</taxon>
        <taxon>Vespidae</taxon>
        <taxon>Eumeninae</taxon>
        <taxon>Odynerus</taxon>
    </lineage>
</organism>
<gene>
    <name evidence="2" type="ORF">KPH14_008805</name>
</gene>
<name>A0AAD9R8H1_9HYME</name>
<comment type="caution">
    <text evidence="2">The sequence shown here is derived from an EMBL/GenBank/DDBJ whole genome shotgun (WGS) entry which is preliminary data.</text>
</comment>
<dbReference type="Proteomes" id="UP001258017">
    <property type="component" value="Unassembled WGS sequence"/>
</dbReference>
<evidence type="ECO:0000256" key="1">
    <source>
        <dbReference type="SAM" id="MobiDB-lite"/>
    </source>
</evidence>
<feature type="compositionally biased region" description="Polar residues" evidence="1">
    <location>
        <begin position="71"/>
        <end position="80"/>
    </location>
</feature>
<sequence>MHAIYQHRTDNEVPRRLPVVKDNNDNYDDDDDNDDRSVGVTLDAAQSAIQSPLFFLSDPAEDSGMKKDGTSDSPTSGLFK</sequence>
<feature type="region of interest" description="Disordered" evidence="1">
    <location>
        <begin position="1"/>
        <end position="39"/>
    </location>
</feature>